<dbReference type="InterPro" id="IPR039261">
    <property type="entry name" value="FNR_nucleotide-bd"/>
</dbReference>
<keyword evidence="5" id="KW-1003">Cell membrane</keyword>
<dbReference type="STRING" id="100787.A0A0G4KV04"/>
<dbReference type="InterPro" id="IPR013130">
    <property type="entry name" value="Fe3_Rdtase_TM_dom"/>
</dbReference>
<keyword evidence="16" id="KW-1185">Reference proteome</keyword>
<evidence type="ECO:0000256" key="4">
    <source>
        <dbReference type="ARBA" id="ARBA00022448"/>
    </source>
</evidence>
<feature type="transmembrane region" description="Helical" evidence="13">
    <location>
        <begin position="255"/>
        <end position="273"/>
    </location>
</feature>
<keyword evidence="9" id="KW-0560">Oxidoreductase</keyword>
<dbReference type="GO" id="GO:0006826">
    <property type="term" value="P:iron ion transport"/>
    <property type="evidence" value="ECO:0007669"/>
    <property type="project" value="TreeGrafter"/>
</dbReference>
<feature type="transmembrane region" description="Helical" evidence="13">
    <location>
        <begin position="146"/>
        <end position="164"/>
    </location>
</feature>
<comment type="catalytic activity">
    <reaction evidence="12">
        <text>2 a Fe(II)-siderophore + NADP(+) + H(+) = 2 a Fe(III)-siderophore + NADPH</text>
        <dbReference type="Rhea" id="RHEA:28795"/>
        <dbReference type="Rhea" id="RHEA-COMP:11342"/>
        <dbReference type="Rhea" id="RHEA-COMP:11344"/>
        <dbReference type="ChEBI" id="CHEBI:15378"/>
        <dbReference type="ChEBI" id="CHEBI:29033"/>
        <dbReference type="ChEBI" id="CHEBI:29034"/>
        <dbReference type="ChEBI" id="CHEBI:57783"/>
        <dbReference type="ChEBI" id="CHEBI:58349"/>
        <dbReference type="EC" id="1.16.1.9"/>
    </reaction>
</comment>
<dbReference type="Pfam" id="PF08030">
    <property type="entry name" value="NAD_binding_6"/>
    <property type="match status" value="1"/>
</dbReference>
<dbReference type="GO" id="GO:0005886">
    <property type="term" value="C:plasma membrane"/>
    <property type="evidence" value="ECO:0007669"/>
    <property type="project" value="UniProtKB-SubCell"/>
</dbReference>
<dbReference type="InterPro" id="IPR013121">
    <property type="entry name" value="Fe_red_NAD-bd_6"/>
</dbReference>
<reference evidence="16" key="1">
    <citation type="submission" date="2015-05" db="EMBL/GenBank/DDBJ databases">
        <authorList>
            <person name="Fogelqvist Johan"/>
        </authorList>
    </citation>
    <scope>NUCLEOTIDE SEQUENCE [LARGE SCALE GENOMIC DNA]</scope>
</reference>
<protein>
    <recommendedName>
        <fullName evidence="3">ferric-chelate reductase (NADPH)</fullName>
        <ecNumber evidence="3">1.16.1.9</ecNumber>
    </recommendedName>
</protein>
<evidence type="ECO:0000256" key="8">
    <source>
        <dbReference type="ARBA" id="ARBA00022989"/>
    </source>
</evidence>
<dbReference type="SFLD" id="SFLDG01168">
    <property type="entry name" value="Ferric_reductase_subgroup_(FRE"/>
    <property type="match status" value="1"/>
</dbReference>
<name>A0A0G4KV04_VERLO</name>
<feature type="transmembrane region" description="Helical" evidence="13">
    <location>
        <begin position="185"/>
        <end position="204"/>
    </location>
</feature>
<dbReference type="InterPro" id="IPR017927">
    <property type="entry name" value="FAD-bd_FR_type"/>
</dbReference>
<dbReference type="CDD" id="cd06186">
    <property type="entry name" value="NOX_Duox_like_FAD_NADP"/>
    <property type="match status" value="1"/>
</dbReference>
<feature type="domain" description="FAD-binding FR-type" evidence="14">
    <location>
        <begin position="291"/>
        <end position="429"/>
    </location>
</feature>
<evidence type="ECO:0000313" key="16">
    <source>
        <dbReference type="Proteomes" id="UP000044602"/>
    </source>
</evidence>
<dbReference type="SUPFAM" id="SSF52343">
    <property type="entry name" value="Ferredoxin reductase-like, C-terminal NADP-linked domain"/>
    <property type="match status" value="1"/>
</dbReference>
<dbReference type="PROSITE" id="PS51384">
    <property type="entry name" value="FAD_FR"/>
    <property type="match status" value="1"/>
</dbReference>
<evidence type="ECO:0000256" key="3">
    <source>
        <dbReference type="ARBA" id="ARBA00012668"/>
    </source>
</evidence>
<dbReference type="GO" id="GO:0006879">
    <property type="term" value="P:intracellular iron ion homeostasis"/>
    <property type="evidence" value="ECO:0007669"/>
    <property type="project" value="TreeGrafter"/>
</dbReference>
<evidence type="ECO:0000256" key="5">
    <source>
        <dbReference type="ARBA" id="ARBA00022475"/>
    </source>
</evidence>
<dbReference type="FunFam" id="3.40.50.80:FF:000023">
    <property type="entry name" value="Putative ferric-chelate reductase"/>
    <property type="match status" value="1"/>
</dbReference>
<dbReference type="SUPFAM" id="SSF63380">
    <property type="entry name" value="Riboflavin synthase domain-like"/>
    <property type="match status" value="1"/>
</dbReference>
<evidence type="ECO:0000313" key="15">
    <source>
        <dbReference type="EMBL" id="CRK13577.1"/>
    </source>
</evidence>
<keyword evidence="7" id="KW-0249">Electron transport</keyword>
<dbReference type="AlphaFoldDB" id="A0A0G4KV04"/>
<keyword evidence="11 13" id="KW-0472">Membrane</keyword>
<evidence type="ECO:0000256" key="9">
    <source>
        <dbReference type="ARBA" id="ARBA00023002"/>
    </source>
</evidence>
<keyword evidence="4" id="KW-0813">Transport</keyword>
<evidence type="ECO:0000256" key="2">
    <source>
        <dbReference type="ARBA" id="ARBA00006278"/>
    </source>
</evidence>
<comment type="similarity">
    <text evidence="2">Belongs to the ferric reductase (FRE) family.</text>
</comment>
<evidence type="ECO:0000256" key="7">
    <source>
        <dbReference type="ARBA" id="ARBA00022982"/>
    </source>
</evidence>
<dbReference type="Proteomes" id="UP000044602">
    <property type="component" value="Unassembled WGS sequence"/>
</dbReference>
<dbReference type="GO" id="GO:0052851">
    <property type="term" value="F:ferric-chelate reductase (NADPH) activity"/>
    <property type="evidence" value="ECO:0007669"/>
    <property type="project" value="UniProtKB-EC"/>
</dbReference>
<dbReference type="InterPro" id="IPR051410">
    <property type="entry name" value="Ferric/Cupric_Reductase"/>
</dbReference>
<keyword evidence="10" id="KW-0406">Ion transport</keyword>
<dbReference type="PANTHER" id="PTHR32361">
    <property type="entry name" value="FERRIC/CUPRIC REDUCTASE TRANSMEMBRANE COMPONENT"/>
    <property type="match status" value="1"/>
</dbReference>
<keyword evidence="8 13" id="KW-1133">Transmembrane helix</keyword>
<dbReference type="InterPro" id="IPR017938">
    <property type="entry name" value="Riboflavin_synthase-like_b-brl"/>
</dbReference>
<gene>
    <name evidence="15" type="ORF">BN1708_010870</name>
</gene>
<accession>A0A0G4KV04</accession>
<dbReference type="Pfam" id="PF08022">
    <property type="entry name" value="FAD_binding_8"/>
    <property type="match status" value="1"/>
</dbReference>
<evidence type="ECO:0000256" key="12">
    <source>
        <dbReference type="ARBA" id="ARBA00048483"/>
    </source>
</evidence>
<feature type="transmembrane region" description="Helical" evidence="13">
    <location>
        <begin position="28"/>
        <end position="45"/>
    </location>
</feature>
<organism evidence="15 16">
    <name type="scientific">Verticillium longisporum</name>
    <name type="common">Verticillium dahliae var. longisporum</name>
    <dbReference type="NCBI Taxonomy" id="100787"/>
    <lineage>
        <taxon>Eukaryota</taxon>
        <taxon>Fungi</taxon>
        <taxon>Dikarya</taxon>
        <taxon>Ascomycota</taxon>
        <taxon>Pezizomycotina</taxon>
        <taxon>Sordariomycetes</taxon>
        <taxon>Hypocreomycetidae</taxon>
        <taxon>Glomerellales</taxon>
        <taxon>Plectosphaerellaceae</taxon>
        <taxon>Verticillium</taxon>
    </lineage>
</organism>
<evidence type="ECO:0000256" key="1">
    <source>
        <dbReference type="ARBA" id="ARBA00004651"/>
    </source>
</evidence>
<dbReference type="Gene3D" id="3.40.50.80">
    <property type="entry name" value="Nucleotide-binding domain of ferredoxin-NADP reductase (FNR) module"/>
    <property type="match status" value="1"/>
</dbReference>
<evidence type="ECO:0000256" key="6">
    <source>
        <dbReference type="ARBA" id="ARBA00022692"/>
    </source>
</evidence>
<feature type="transmembrane region" description="Helical" evidence="13">
    <location>
        <begin position="224"/>
        <end position="243"/>
    </location>
</feature>
<dbReference type="SFLD" id="SFLDS00052">
    <property type="entry name" value="Ferric_Reductase_Domain"/>
    <property type="match status" value="1"/>
</dbReference>
<dbReference type="EMBL" id="CVQH01004780">
    <property type="protein sequence ID" value="CRK13577.1"/>
    <property type="molecule type" value="Genomic_DNA"/>
</dbReference>
<evidence type="ECO:0000256" key="10">
    <source>
        <dbReference type="ARBA" id="ARBA00023065"/>
    </source>
</evidence>
<feature type="transmembrane region" description="Helical" evidence="13">
    <location>
        <begin position="112"/>
        <end position="134"/>
    </location>
</feature>
<dbReference type="InterPro" id="IPR013112">
    <property type="entry name" value="FAD-bd_8"/>
</dbReference>
<dbReference type="GO" id="GO:0015677">
    <property type="term" value="P:copper ion import"/>
    <property type="evidence" value="ECO:0007669"/>
    <property type="project" value="TreeGrafter"/>
</dbReference>
<evidence type="ECO:0000256" key="11">
    <source>
        <dbReference type="ARBA" id="ARBA00023136"/>
    </source>
</evidence>
<evidence type="ECO:0000259" key="14">
    <source>
        <dbReference type="PROSITE" id="PS51384"/>
    </source>
</evidence>
<evidence type="ECO:0000256" key="13">
    <source>
        <dbReference type="SAM" id="Phobius"/>
    </source>
</evidence>
<dbReference type="Pfam" id="PF01794">
    <property type="entry name" value="Ferric_reduct"/>
    <property type="match status" value="1"/>
</dbReference>
<comment type="subcellular location">
    <subcellularLocation>
        <location evidence="1">Cell membrane</location>
        <topology evidence="1">Multi-pass membrane protein</topology>
    </subcellularLocation>
</comment>
<dbReference type="PANTHER" id="PTHR32361:SF24">
    <property type="entry name" value="REDUCTASE, PUTATIVE (AFU_ORTHOLOGUE AFUA_3G10820)-RELATED"/>
    <property type="match status" value="1"/>
</dbReference>
<keyword evidence="6 13" id="KW-0812">Transmembrane</keyword>
<dbReference type="EC" id="1.16.1.9" evidence="3"/>
<sequence>MAGPGKDSPEAIAAKAAASALNTSLSNYLYYVMTGCSVVLIAWRLSTHLHRYVRTVACLKNDSQRYFAEASTKLSFFKKNIMYAPIFSKRHNREFQLSSAVNVGTLPTRLQLVFLFGYFASNVAFSVIDIPFAATYDDAARAFRNRTGVLAVVNMIPLFLMAARNNPLINLLGISFDAFNLLHRWFGRIVILEAIAHTMAFMSAQAHSESWEAGFQTVLAVPSFFWGFLGTCGFAAIFIQAWSPIRHAFYEIFKLLHIALAILAVMGTWYHLHLKDLPQLRYLIAAIVIWAVDRLWRVFRVIYGNFGRSGSQALVEALPGNAVRVTVNMARPWTFRPGQHAYMYMPSLSYLQSHPFSVAWSEDAEDPSSEKLAMNRQDILEMRKTTMSFVIRGRTGFTNTLFQKASACPRGQMHTTCMVEGPYGELHSMKSYGTVMLFAGGVGITQAVPHVRDLVIGYANGTVATRRITLVWVIQSPEHLEWIRPWMTQILAMDKRRDVLRIMLFVSRPRSSKEIHSPSATVQMFPGRPNIDTLLAAEMEQQVGAMGVTVCGPGVLSDDVRRAVRARQYDGEIDFVEEAFSW</sequence>
<proteinExistence type="inferred from homology"/>